<evidence type="ECO:0000313" key="2">
    <source>
        <dbReference type="EMBL" id="CDF36380.1"/>
    </source>
</evidence>
<reference evidence="3" key="1">
    <citation type="journal article" date="2013" name="Proc. Natl. Acad. Sci. U.S.A.">
        <title>Genome structure and metabolic features in the red seaweed Chondrus crispus shed light on evolution of the Archaeplastida.</title>
        <authorList>
            <person name="Collen J."/>
            <person name="Porcel B."/>
            <person name="Carre W."/>
            <person name="Ball S.G."/>
            <person name="Chaparro C."/>
            <person name="Tonon T."/>
            <person name="Barbeyron T."/>
            <person name="Michel G."/>
            <person name="Noel B."/>
            <person name="Valentin K."/>
            <person name="Elias M."/>
            <person name="Artiguenave F."/>
            <person name="Arun A."/>
            <person name="Aury J.M."/>
            <person name="Barbosa-Neto J.F."/>
            <person name="Bothwell J.H."/>
            <person name="Bouget F.Y."/>
            <person name="Brillet L."/>
            <person name="Cabello-Hurtado F."/>
            <person name="Capella-Gutierrez S."/>
            <person name="Charrier B."/>
            <person name="Cladiere L."/>
            <person name="Cock J.M."/>
            <person name="Coelho S.M."/>
            <person name="Colleoni C."/>
            <person name="Czjzek M."/>
            <person name="Da Silva C."/>
            <person name="Delage L."/>
            <person name="Denoeud F."/>
            <person name="Deschamps P."/>
            <person name="Dittami S.M."/>
            <person name="Gabaldon T."/>
            <person name="Gachon C.M."/>
            <person name="Groisillier A."/>
            <person name="Herve C."/>
            <person name="Jabbari K."/>
            <person name="Katinka M."/>
            <person name="Kloareg B."/>
            <person name="Kowalczyk N."/>
            <person name="Labadie K."/>
            <person name="Leblanc C."/>
            <person name="Lopez P.J."/>
            <person name="McLachlan D.H."/>
            <person name="Meslet-Cladiere L."/>
            <person name="Moustafa A."/>
            <person name="Nehr Z."/>
            <person name="Nyvall Collen P."/>
            <person name="Panaud O."/>
            <person name="Partensky F."/>
            <person name="Poulain J."/>
            <person name="Rensing S.A."/>
            <person name="Rousvoal S."/>
            <person name="Samson G."/>
            <person name="Symeonidi A."/>
            <person name="Weissenbach J."/>
            <person name="Zambounis A."/>
            <person name="Wincker P."/>
            <person name="Boyen C."/>
        </authorList>
    </citation>
    <scope>NUCLEOTIDE SEQUENCE [LARGE SCALE GENOMIC DNA]</scope>
    <source>
        <strain evidence="3">cv. Stackhouse</strain>
    </source>
</reference>
<accession>R7QG29</accession>
<organism evidence="2 3">
    <name type="scientific">Chondrus crispus</name>
    <name type="common">Carrageen Irish moss</name>
    <name type="synonym">Polymorpha crispa</name>
    <dbReference type="NCBI Taxonomy" id="2769"/>
    <lineage>
        <taxon>Eukaryota</taxon>
        <taxon>Rhodophyta</taxon>
        <taxon>Florideophyceae</taxon>
        <taxon>Rhodymeniophycidae</taxon>
        <taxon>Gigartinales</taxon>
        <taxon>Gigartinaceae</taxon>
        <taxon>Chondrus</taxon>
    </lineage>
</organism>
<keyword evidence="3" id="KW-1185">Reference proteome</keyword>
<dbReference type="AlphaFoldDB" id="R7QG29"/>
<dbReference type="EMBL" id="HG001775">
    <property type="protein sequence ID" value="CDF36380.1"/>
    <property type="molecule type" value="Genomic_DNA"/>
</dbReference>
<dbReference type="Proteomes" id="UP000012073">
    <property type="component" value="Unassembled WGS sequence"/>
</dbReference>
<dbReference type="RefSeq" id="XP_005716199.1">
    <property type="nucleotide sequence ID" value="XM_005716142.1"/>
</dbReference>
<feature type="region of interest" description="Disordered" evidence="1">
    <location>
        <begin position="1"/>
        <end position="23"/>
    </location>
</feature>
<dbReference type="KEGG" id="ccp:CHC_T00004706001"/>
<gene>
    <name evidence="2" type="ORF">CHC_T00004706001</name>
</gene>
<dbReference type="Gramene" id="CDF36380">
    <property type="protein sequence ID" value="CDF36380"/>
    <property type="gene ID" value="CHC_T00004706001"/>
</dbReference>
<evidence type="ECO:0000313" key="3">
    <source>
        <dbReference type="Proteomes" id="UP000012073"/>
    </source>
</evidence>
<name>R7QG29_CHOCR</name>
<dbReference type="GeneID" id="17323923"/>
<evidence type="ECO:0000256" key="1">
    <source>
        <dbReference type="SAM" id="MobiDB-lite"/>
    </source>
</evidence>
<protein>
    <submittedName>
        <fullName evidence="2">Uncharacterized protein</fullName>
    </submittedName>
</protein>
<sequence>MNERVSIGSKGNAEREGASDLGECRIGAASRPFKRGKHPQENRGHHQHQGVLRKRQLIRCRDCDGCVTGLSLLPSSLHDCVATDCAVAW</sequence>
<proteinExistence type="predicted"/>